<evidence type="ECO:0000313" key="2">
    <source>
        <dbReference type="EMBL" id="KAJ3715976.1"/>
    </source>
</evidence>
<sequence>MQVTQNTSSGSTPAPSTKTRRKTILATDDPNKDSFYPEQMKKLILRAKQLVYLHLVTETHFHEFAGENIVVESGYLVEYRANILTLLYRDLKYTQYNEEESPSSNGIWPQFRDKADIIIGKVEDLLSHENFLRDGFDELGKTNNIAHPGLRETVLSLFFKEQGSLTLLPNFSQNPSRILFLK</sequence>
<organism evidence="2 3">
    <name type="scientific">Lentinula guzmanii</name>
    <dbReference type="NCBI Taxonomy" id="2804957"/>
    <lineage>
        <taxon>Eukaryota</taxon>
        <taxon>Fungi</taxon>
        <taxon>Dikarya</taxon>
        <taxon>Basidiomycota</taxon>
        <taxon>Agaricomycotina</taxon>
        <taxon>Agaricomycetes</taxon>
        <taxon>Agaricomycetidae</taxon>
        <taxon>Agaricales</taxon>
        <taxon>Marasmiineae</taxon>
        <taxon>Omphalotaceae</taxon>
        <taxon>Lentinula</taxon>
    </lineage>
</organism>
<gene>
    <name evidence="2" type="ORF">DFJ43DRAFT_1160297</name>
</gene>
<evidence type="ECO:0000256" key="1">
    <source>
        <dbReference type="SAM" id="MobiDB-lite"/>
    </source>
</evidence>
<name>A0AA38J814_9AGAR</name>
<proteinExistence type="predicted"/>
<dbReference type="Proteomes" id="UP001176059">
    <property type="component" value="Unassembled WGS sequence"/>
</dbReference>
<comment type="caution">
    <text evidence="2">The sequence shown here is derived from an EMBL/GenBank/DDBJ whole genome shotgun (WGS) entry which is preliminary data.</text>
</comment>
<feature type="region of interest" description="Disordered" evidence="1">
    <location>
        <begin position="1"/>
        <end position="31"/>
    </location>
</feature>
<feature type="compositionally biased region" description="Polar residues" evidence="1">
    <location>
        <begin position="1"/>
        <end position="17"/>
    </location>
</feature>
<dbReference type="EMBL" id="JANVFO010000081">
    <property type="protein sequence ID" value="KAJ3715976.1"/>
    <property type="molecule type" value="Genomic_DNA"/>
</dbReference>
<accession>A0AA38J814</accession>
<reference evidence="2" key="2">
    <citation type="journal article" date="2023" name="Proc. Natl. Acad. Sci. U.S.A.">
        <title>A global phylogenomic analysis of the shiitake genus Lentinula.</title>
        <authorList>
            <person name="Sierra-Patev S."/>
            <person name="Min B."/>
            <person name="Naranjo-Ortiz M."/>
            <person name="Looney B."/>
            <person name="Konkel Z."/>
            <person name="Slot J.C."/>
            <person name="Sakamoto Y."/>
            <person name="Steenwyk J.L."/>
            <person name="Rokas A."/>
            <person name="Carro J."/>
            <person name="Camarero S."/>
            <person name="Ferreira P."/>
            <person name="Molpeceres G."/>
            <person name="Ruiz-Duenas F.J."/>
            <person name="Serrano A."/>
            <person name="Henrissat B."/>
            <person name="Drula E."/>
            <person name="Hughes K.W."/>
            <person name="Mata J.L."/>
            <person name="Ishikawa N.K."/>
            <person name="Vargas-Isla R."/>
            <person name="Ushijima S."/>
            <person name="Smith C.A."/>
            <person name="Donoghue J."/>
            <person name="Ahrendt S."/>
            <person name="Andreopoulos W."/>
            <person name="He G."/>
            <person name="LaButti K."/>
            <person name="Lipzen A."/>
            <person name="Ng V."/>
            <person name="Riley R."/>
            <person name="Sandor L."/>
            <person name="Barry K."/>
            <person name="Martinez A.T."/>
            <person name="Xiao Y."/>
            <person name="Gibbons J.G."/>
            <person name="Terashima K."/>
            <person name="Grigoriev I.V."/>
            <person name="Hibbett D."/>
        </authorList>
    </citation>
    <scope>NUCLEOTIDE SEQUENCE</scope>
    <source>
        <strain evidence="2">ET3784</strain>
    </source>
</reference>
<keyword evidence="3" id="KW-1185">Reference proteome</keyword>
<evidence type="ECO:0000313" key="3">
    <source>
        <dbReference type="Proteomes" id="UP001176059"/>
    </source>
</evidence>
<dbReference type="AlphaFoldDB" id="A0AA38J814"/>
<protein>
    <submittedName>
        <fullName evidence="2">Uncharacterized protein</fullName>
    </submittedName>
</protein>
<reference evidence="2" key="1">
    <citation type="submission" date="2022-08" db="EMBL/GenBank/DDBJ databases">
        <authorList>
            <consortium name="DOE Joint Genome Institute"/>
            <person name="Min B."/>
            <person name="Sierra-Patev S."/>
            <person name="Naranjo-Ortiz M."/>
            <person name="Looney B."/>
            <person name="Konkel Z."/>
            <person name="Slot J.C."/>
            <person name="Sakamoto Y."/>
            <person name="Steenwyk J.L."/>
            <person name="Rokas A."/>
            <person name="Carro J."/>
            <person name="Camarero S."/>
            <person name="Ferreira P."/>
            <person name="Molpeceres G."/>
            <person name="Ruiz-duenas F.J."/>
            <person name="Serrano A."/>
            <person name="Henrissat B."/>
            <person name="Drula E."/>
            <person name="Hughes K.W."/>
            <person name="Mata J.L."/>
            <person name="Ishikawa N.K."/>
            <person name="Vargas-Isla R."/>
            <person name="Ushijima S."/>
            <person name="Smith C.A."/>
            <person name="Ahrendt S."/>
            <person name="Andreopoulos W."/>
            <person name="He G."/>
            <person name="LaButti K."/>
            <person name="Lipzen A."/>
            <person name="Ng V."/>
            <person name="Riley R."/>
            <person name="Sandor L."/>
            <person name="Barry K."/>
            <person name="Martinez A.T."/>
            <person name="Xiao Y."/>
            <person name="Gibbons J.G."/>
            <person name="Terashima K."/>
            <person name="Hibbett D.S."/>
            <person name="Grigoriev I.V."/>
        </authorList>
    </citation>
    <scope>NUCLEOTIDE SEQUENCE</scope>
    <source>
        <strain evidence="2">ET3784</strain>
    </source>
</reference>